<keyword evidence="5" id="KW-0804">Transcription</keyword>
<dbReference type="CDD" id="cd00067">
    <property type="entry name" value="GAL4"/>
    <property type="match status" value="1"/>
</dbReference>
<organism evidence="8 9">
    <name type="scientific">Exophiala viscosa</name>
    <dbReference type="NCBI Taxonomy" id="2486360"/>
    <lineage>
        <taxon>Eukaryota</taxon>
        <taxon>Fungi</taxon>
        <taxon>Dikarya</taxon>
        <taxon>Ascomycota</taxon>
        <taxon>Pezizomycotina</taxon>
        <taxon>Eurotiomycetes</taxon>
        <taxon>Chaetothyriomycetidae</taxon>
        <taxon>Chaetothyriales</taxon>
        <taxon>Herpotrichiellaceae</taxon>
        <taxon>Exophiala</taxon>
    </lineage>
</organism>
<evidence type="ECO:0000256" key="6">
    <source>
        <dbReference type="ARBA" id="ARBA00023242"/>
    </source>
</evidence>
<dbReference type="InterPro" id="IPR036864">
    <property type="entry name" value="Zn2-C6_fun-type_DNA-bd_sf"/>
</dbReference>
<keyword evidence="4" id="KW-0238">DNA-binding</keyword>
<accession>A0AAN6DTW9</accession>
<dbReference type="GO" id="GO:0000981">
    <property type="term" value="F:DNA-binding transcription factor activity, RNA polymerase II-specific"/>
    <property type="evidence" value="ECO:0007669"/>
    <property type="project" value="InterPro"/>
</dbReference>
<name>A0AAN6DTW9_9EURO</name>
<evidence type="ECO:0000313" key="8">
    <source>
        <dbReference type="EMBL" id="KAI1611562.1"/>
    </source>
</evidence>
<dbReference type="Pfam" id="PF00172">
    <property type="entry name" value="Zn_clus"/>
    <property type="match status" value="1"/>
</dbReference>
<keyword evidence="3" id="KW-0805">Transcription regulation</keyword>
<dbReference type="PANTHER" id="PTHR36206:SF12">
    <property type="entry name" value="ASPERCRYPTIN BIOSYNTHESIS CLUSTER-SPECIFIC TRANSCRIPTION REGULATOR ATNN-RELATED"/>
    <property type="match status" value="1"/>
</dbReference>
<keyword evidence="1" id="KW-0479">Metal-binding</keyword>
<feature type="domain" description="Zn(2)-C6 fungal-type" evidence="7">
    <location>
        <begin position="36"/>
        <end position="64"/>
    </location>
</feature>
<dbReference type="InterPro" id="IPR052360">
    <property type="entry name" value="Transcr_Regulatory_Proteins"/>
</dbReference>
<dbReference type="SUPFAM" id="SSF57701">
    <property type="entry name" value="Zn2/Cys6 DNA-binding domain"/>
    <property type="match status" value="1"/>
</dbReference>
<dbReference type="EMBL" id="MU404356">
    <property type="protein sequence ID" value="KAI1611562.1"/>
    <property type="molecule type" value="Genomic_DNA"/>
</dbReference>
<evidence type="ECO:0000256" key="4">
    <source>
        <dbReference type="ARBA" id="ARBA00023125"/>
    </source>
</evidence>
<gene>
    <name evidence="8" type="ORF">EDD36DRAFT_292355</name>
</gene>
<evidence type="ECO:0000256" key="5">
    <source>
        <dbReference type="ARBA" id="ARBA00023163"/>
    </source>
</evidence>
<evidence type="ECO:0000256" key="1">
    <source>
        <dbReference type="ARBA" id="ARBA00022723"/>
    </source>
</evidence>
<reference evidence="8" key="1">
    <citation type="journal article" date="2022" name="bioRxiv">
        <title>Deciphering the potential niche of two novel black yeast fungi from a biological soil crust based on their genomes, phenotypes, and melanin regulation.</title>
        <authorList>
            <consortium name="DOE Joint Genome Institute"/>
            <person name="Carr E.C."/>
            <person name="Barton Q."/>
            <person name="Grambo S."/>
            <person name="Sullivan M."/>
            <person name="Renfro C.M."/>
            <person name="Kuo A."/>
            <person name="Pangilinan J."/>
            <person name="Lipzen A."/>
            <person name="Keymanesh K."/>
            <person name="Savage E."/>
            <person name="Barry K."/>
            <person name="Grigoriev I.V."/>
            <person name="Riekhof W.R."/>
            <person name="Harris S.S."/>
        </authorList>
    </citation>
    <scope>NUCLEOTIDE SEQUENCE</scope>
    <source>
        <strain evidence="8">JF 03-4F</strain>
    </source>
</reference>
<protein>
    <recommendedName>
        <fullName evidence="7">Zn(2)-C6 fungal-type domain-containing protein</fullName>
    </recommendedName>
</protein>
<proteinExistence type="predicted"/>
<dbReference type="PANTHER" id="PTHR36206">
    <property type="entry name" value="ASPERCRYPTIN BIOSYNTHESIS CLUSTER-SPECIFIC TRANSCRIPTION REGULATOR ATNN-RELATED"/>
    <property type="match status" value="1"/>
</dbReference>
<evidence type="ECO:0000259" key="7">
    <source>
        <dbReference type="PROSITE" id="PS50048"/>
    </source>
</evidence>
<evidence type="ECO:0000256" key="3">
    <source>
        <dbReference type="ARBA" id="ARBA00023015"/>
    </source>
</evidence>
<keyword evidence="2" id="KW-0862">Zinc</keyword>
<dbReference type="GO" id="GO:0008270">
    <property type="term" value="F:zinc ion binding"/>
    <property type="evidence" value="ECO:0007669"/>
    <property type="project" value="InterPro"/>
</dbReference>
<evidence type="ECO:0000256" key="2">
    <source>
        <dbReference type="ARBA" id="ARBA00022833"/>
    </source>
</evidence>
<dbReference type="Gene3D" id="4.10.240.10">
    <property type="entry name" value="Zn(2)-C6 fungal-type DNA-binding domain"/>
    <property type="match status" value="1"/>
</dbReference>
<dbReference type="GO" id="GO:0003677">
    <property type="term" value="F:DNA binding"/>
    <property type="evidence" value="ECO:0007669"/>
    <property type="project" value="UniProtKB-KW"/>
</dbReference>
<dbReference type="InterPro" id="IPR001138">
    <property type="entry name" value="Zn2Cys6_DnaBD"/>
</dbReference>
<dbReference type="SMART" id="SM00066">
    <property type="entry name" value="GAL4"/>
    <property type="match status" value="1"/>
</dbReference>
<dbReference type="Proteomes" id="UP001203852">
    <property type="component" value="Unassembled WGS sequence"/>
</dbReference>
<dbReference type="AlphaFoldDB" id="A0AAN6DTW9"/>
<comment type="caution">
    <text evidence="8">The sequence shown here is derived from an EMBL/GenBank/DDBJ whole genome shotgun (WGS) entry which is preliminary data.</text>
</comment>
<evidence type="ECO:0000313" key="9">
    <source>
        <dbReference type="Proteomes" id="UP001203852"/>
    </source>
</evidence>
<sequence length="324" mass="35505">MQGRDAPRDEVEYTFMTANPSSKERKKSFAPKVRSGCITCKRRRVKCDERKPCCRRCTQGGHSCLGYEPDRTWRLESGRSVGATAPISMILPFNNAVEARSFQFFLLNTGPLLSQFSTEPQKLPEAIISSAWHCNASKNLLIALGMTDECRWTDAPSLPQDNGCAISYKTATRFYDAAVGLMAREKYSISDVLIASILAAVFELAHGEIQYVGLHLDSAVKIVQRGEGDPNHDKSRSSPEASFLRMIYIPTLAACQEFHRSRTIFSSGKLTAPTCDRQAVTMSSTLPSEFLSSAEAACSMGNASTCSMLAICRRLGPSSSVKTG</sequence>
<dbReference type="PROSITE" id="PS00463">
    <property type="entry name" value="ZN2_CY6_FUNGAL_1"/>
    <property type="match status" value="1"/>
</dbReference>
<keyword evidence="9" id="KW-1185">Reference proteome</keyword>
<keyword evidence="6" id="KW-0539">Nucleus</keyword>
<dbReference type="PROSITE" id="PS50048">
    <property type="entry name" value="ZN2_CY6_FUNGAL_2"/>
    <property type="match status" value="1"/>
</dbReference>